<dbReference type="Gene3D" id="3.40.850.10">
    <property type="entry name" value="Kinesin motor domain"/>
    <property type="match status" value="1"/>
</dbReference>
<keyword evidence="4 6" id="KW-0505">Motor protein</keyword>
<dbReference type="InParanoid" id="A0A674JIY9"/>
<proteinExistence type="inferred from homology"/>
<dbReference type="GO" id="GO:0016459">
    <property type="term" value="C:myosin complex"/>
    <property type="evidence" value="ECO:0007669"/>
    <property type="project" value="UniProtKB-KW"/>
</dbReference>
<dbReference type="CDD" id="cd01386">
    <property type="entry name" value="MYSc_Myo18"/>
    <property type="match status" value="1"/>
</dbReference>
<dbReference type="GO" id="GO:0005524">
    <property type="term" value="F:ATP binding"/>
    <property type="evidence" value="ECO:0007669"/>
    <property type="project" value="UniProtKB-UniRule"/>
</dbReference>
<dbReference type="GO" id="GO:0016020">
    <property type="term" value="C:membrane"/>
    <property type="evidence" value="ECO:0007669"/>
    <property type="project" value="TreeGrafter"/>
</dbReference>
<accession>A0A674JIY9</accession>
<evidence type="ECO:0000256" key="5">
    <source>
        <dbReference type="ARBA" id="ARBA00023203"/>
    </source>
</evidence>
<dbReference type="GO" id="GO:0007015">
    <property type="term" value="P:actin filament organization"/>
    <property type="evidence" value="ECO:0007669"/>
    <property type="project" value="TreeGrafter"/>
</dbReference>
<dbReference type="AlphaFoldDB" id="A0A674JIY9"/>
<reference evidence="8" key="1">
    <citation type="submission" date="2025-08" db="UniProtKB">
        <authorList>
            <consortium name="Ensembl"/>
        </authorList>
    </citation>
    <scope>IDENTIFICATION</scope>
</reference>
<keyword evidence="1 6" id="KW-0547">Nucleotide-binding</keyword>
<organism evidence="8 9">
    <name type="scientific">Terrapene triunguis</name>
    <name type="common">Three-toed box turtle</name>
    <dbReference type="NCBI Taxonomy" id="2587831"/>
    <lineage>
        <taxon>Eukaryota</taxon>
        <taxon>Metazoa</taxon>
        <taxon>Chordata</taxon>
        <taxon>Craniata</taxon>
        <taxon>Vertebrata</taxon>
        <taxon>Euteleostomi</taxon>
        <taxon>Archelosauria</taxon>
        <taxon>Testudinata</taxon>
        <taxon>Testudines</taxon>
        <taxon>Cryptodira</taxon>
        <taxon>Durocryptodira</taxon>
        <taxon>Testudinoidea</taxon>
        <taxon>Emydidae</taxon>
        <taxon>Terrapene</taxon>
    </lineage>
</organism>
<keyword evidence="2 6" id="KW-0067">ATP-binding</keyword>
<evidence type="ECO:0000256" key="3">
    <source>
        <dbReference type="ARBA" id="ARBA00023123"/>
    </source>
</evidence>
<dbReference type="PANTHER" id="PTHR13140:SF706">
    <property type="entry name" value="DILUTE CLASS UNCONVENTIONAL MYOSIN, ISOFORM C"/>
    <property type="match status" value="1"/>
</dbReference>
<dbReference type="InterPro" id="IPR027417">
    <property type="entry name" value="P-loop_NTPase"/>
</dbReference>
<evidence type="ECO:0000256" key="1">
    <source>
        <dbReference type="ARBA" id="ARBA00022741"/>
    </source>
</evidence>
<dbReference type="PANTHER" id="PTHR13140">
    <property type="entry name" value="MYOSIN"/>
    <property type="match status" value="1"/>
</dbReference>
<dbReference type="Pfam" id="PF00063">
    <property type="entry name" value="Myosin_head"/>
    <property type="match status" value="1"/>
</dbReference>
<dbReference type="InterPro" id="IPR036961">
    <property type="entry name" value="Kinesin_motor_dom_sf"/>
</dbReference>
<keyword evidence="9" id="KW-1185">Reference proteome</keyword>
<dbReference type="Gene3D" id="1.20.58.530">
    <property type="match status" value="1"/>
</dbReference>
<sequence>LFSLEVCVFKGKRDNMPPHICSVAQSAYWSLLMHRQDQAIVPLGRSGAGKTTCCQSALEYLVGAARSVDNRVSVEKIQAMFTILKAFGTVTTCYNGASTRFSMVMSLDFNATGRITAAHLQTMLLERVRVAQQPEGESNFSVFSQMLAGLDMAHRTMLHLHQTAESNSFGIGPCSKTEEKQKASVAFAQLQAAMETLGITVDEQTAIWRVLAGIYHLGAAGACKVGRKQFMKFEWANNAADVLGCDFEELTTAVFKHHLKQIIEQVTSGTSRLSKDEERNAGPKMTGVECVEGMAAGLYEELFAAVVSLINRSFSSSHLSMASIMVVDTPGFHNPRHQKKERAATFEELCHNYVHEQLQTLFYKRTFMSELERYREENVEVPFDLPELSPMATVSVIDQNSSQVPPGGQAEEPKGLLWILDEEVLIPGSSDSVVLNRLCSYFAKKGTESEEEGFLRKCEQMLQFEIFHQLGKDPVRYDLTGWMNKAKLNLSAQNSIQVLQQSKIDALKKLFLPRSKMPLICRSVAGLEGNSQQALQRTGCVRKTFTSSLAAVKKKSVCAQIKLQMDALANLVKRSQIHFVHCLVPRVGADGAEGKPSQPCITGEVELTLDVPTLRVQLSGAQLLDALRLYRIGMASLRCATVFYACKNCHPEGLQTFPTQRKAVYQGEPLKSRELCSLSQF</sequence>
<dbReference type="FunFam" id="1.20.58.530:FF:000011">
    <property type="entry name" value="unconventional myosin-XVIIIa isoform X2"/>
    <property type="match status" value="1"/>
</dbReference>
<dbReference type="Gene3D" id="1.20.120.720">
    <property type="entry name" value="Myosin VI head, motor domain, U50 subdomain"/>
    <property type="match status" value="1"/>
</dbReference>
<dbReference type="GO" id="GO:0051015">
    <property type="term" value="F:actin filament binding"/>
    <property type="evidence" value="ECO:0007669"/>
    <property type="project" value="TreeGrafter"/>
</dbReference>
<keyword evidence="3 6" id="KW-0518">Myosin</keyword>
<dbReference type="PRINTS" id="PR00193">
    <property type="entry name" value="MYOSINHEAVY"/>
</dbReference>
<dbReference type="Gene3D" id="1.10.10.820">
    <property type="match status" value="1"/>
</dbReference>
<dbReference type="Proteomes" id="UP000472274">
    <property type="component" value="Unplaced"/>
</dbReference>
<evidence type="ECO:0000256" key="6">
    <source>
        <dbReference type="PROSITE-ProRule" id="PRU00782"/>
    </source>
</evidence>
<dbReference type="Ensembl" id="ENSTMTT00000021374.1">
    <property type="protein sequence ID" value="ENSTMTP00000020653.1"/>
    <property type="gene ID" value="ENSTMTG00000015090.1"/>
</dbReference>
<dbReference type="SMART" id="SM00242">
    <property type="entry name" value="MYSc"/>
    <property type="match status" value="1"/>
</dbReference>
<evidence type="ECO:0000256" key="2">
    <source>
        <dbReference type="ARBA" id="ARBA00022840"/>
    </source>
</evidence>
<evidence type="ECO:0000313" key="8">
    <source>
        <dbReference type="Ensembl" id="ENSTMTP00000020653.1"/>
    </source>
</evidence>
<reference evidence="8" key="2">
    <citation type="submission" date="2025-09" db="UniProtKB">
        <authorList>
            <consortium name="Ensembl"/>
        </authorList>
    </citation>
    <scope>IDENTIFICATION</scope>
</reference>
<comment type="caution">
    <text evidence="6">Lacks conserved residue(s) required for the propagation of feature annotation.</text>
</comment>
<dbReference type="InterPro" id="IPR001609">
    <property type="entry name" value="Myosin_head_motor_dom-like"/>
</dbReference>
<feature type="domain" description="Myosin motor" evidence="7">
    <location>
        <begin position="1"/>
        <end position="681"/>
    </location>
</feature>
<dbReference type="GO" id="GO:0000146">
    <property type="term" value="F:microfilament motor activity"/>
    <property type="evidence" value="ECO:0007669"/>
    <property type="project" value="TreeGrafter"/>
</dbReference>
<keyword evidence="5 6" id="KW-0009">Actin-binding</keyword>
<evidence type="ECO:0000259" key="7">
    <source>
        <dbReference type="PROSITE" id="PS51456"/>
    </source>
</evidence>
<dbReference type="InterPro" id="IPR036064">
    <property type="entry name" value="MYSc_Myo18"/>
</dbReference>
<protein>
    <recommendedName>
        <fullName evidence="7">Myosin motor domain-containing protein</fullName>
    </recommendedName>
</protein>
<name>A0A674JIY9_9SAUR</name>
<comment type="similarity">
    <text evidence="6">Belongs to the TRAFAC class myosin-kinesin ATPase superfamily. Myosin family.</text>
</comment>
<evidence type="ECO:0000313" key="9">
    <source>
        <dbReference type="Proteomes" id="UP000472274"/>
    </source>
</evidence>
<dbReference type="SUPFAM" id="SSF52540">
    <property type="entry name" value="P-loop containing nucleoside triphosphate hydrolases"/>
    <property type="match status" value="1"/>
</dbReference>
<dbReference type="GO" id="GO:0005737">
    <property type="term" value="C:cytoplasm"/>
    <property type="evidence" value="ECO:0007669"/>
    <property type="project" value="TreeGrafter"/>
</dbReference>
<dbReference type="PROSITE" id="PS51456">
    <property type="entry name" value="MYOSIN_MOTOR"/>
    <property type="match status" value="1"/>
</dbReference>
<feature type="binding site" evidence="6">
    <location>
        <begin position="44"/>
        <end position="51"/>
    </location>
    <ligand>
        <name>ATP</name>
        <dbReference type="ChEBI" id="CHEBI:30616"/>
    </ligand>
</feature>
<evidence type="ECO:0000256" key="4">
    <source>
        <dbReference type="ARBA" id="ARBA00023175"/>
    </source>
</evidence>
<dbReference type="GeneTree" id="ENSGT00940000158067"/>